<dbReference type="EMBL" id="JBBYHS010000009">
    <property type="protein sequence ID" value="MEL1253983.1"/>
    <property type="molecule type" value="Genomic_DNA"/>
</dbReference>
<name>A0ABU9INH4_9FLAO</name>
<organism evidence="1 2">
    <name type="scientific">Flavobacterium calami</name>
    <dbReference type="NCBI Taxonomy" id="3139144"/>
    <lineage>
        <taxon>Bacteria</taxon>
        <taxon>Pseudomonadati</taxon>
        <taxon>Bacteroidota</taxon>
        <taxon>Flavobacteriia</taxon>
        <taxon>Flavobacteriales</taxon>
        <taxon>Flavobacteriaceae</taxon>
        <taxon>Flavobacterium</taxon>
    </lineage>
</organism>
<dbReference type="Proteomes" id="UP001485226">
    <property type="component" value="Unassembled WGS sequence"/>
</dbReference>
<gene>
    <name evidence="1" type="ORF">AAEO57_09360</name>
</gene>
<accession>A0ABU9INH4</accession>
<evidence type="ECO:0000313" key="1">
    <source>
        <dbReference type="EMBL" id="MEL1253983.1"/>
    </source>
</evidence>
<protein>
    <submittedName>
        <fullName evidence="1">Uncharacterized protein</fullName>
    </submittedName>
</protein>
<keyword evidence="2" id="KW-1185">Reference proteome</keyword>
<proteinExistence type="predicted"/>
<dbReference type="RefSeq" id="WP_341691922.1">
    <property type="nucleotide sequence ID" value="NZ_JBBYHS010000009.1"/>
</dbReference>
<evidence type="ECO:0000313" key="2">
    <source>
        <dbReference type="Proteomes" id="UP001485226"/>
    </source>
</evidence>
<comment type="caution">
    <text evidence="1">The sequence shown here is derived from an EMBL/GenBank/DDBJ whole genome shotgun (WGS) entry which is preliminary data.</text>
</comment>
<sequence length="157" mass="18116">MTESQIKYLKEAEKRNIFVDCKQNDSETDDLIVFLKQYRIISKKLNNNSFEITDGLLFAKLMELKSIPDFKKWYLDKDKSITNNFNNYGVNNGVQSLDSNFSNSPIKNKVITEPNIKPDKKSSVQKLLSNPWVLLISGIAIEEITLGKIYKLICELF</sequence>
<reference evidence="1 2" key="1">
    <citation type="submission" date="2024-04" db="EMBL/GenBank/DDBJ databases">
        <title>Flavobacterium sp. DGU38 16S ribosomal RNA gene Genome sequencing and assembly.</title>
        <authorList>
            <person name="Park S."/>
        </authorList>
    </citation>
    <scope>NUCLEOTIDE SEQUENCE [LARGE SCALE GENOMIC DNA]</scope>
    <source>
        <strain evidence="1 2">DGU38</strain>
    </source>
</reference>